<protein>
    <recommendedName>
        <fullName evidence="5">Transmembrane protein</fullName>
    </recommendedName>
</protein>
<keyword evidence="4" id="KW-1185">Reference proteome</keyword>
<evidence type="ECO:0000256" key="1">
    <source>
        <dbReference type="SAM" id="MobiDB-lite"/>
    </source>
</evidence>
<reference evidence="3 4" key="1">
    <citation type="submission" date="2021-08" db="EMBL/GenBank/DDBJ databases">
        <authorList>
            <person name="Peeters C."/>
        </authorList>
    </citation>
    <scope>NUCLEOTIDE SEQUENCE [LARGE SCALE GENOMIC DNA]</scope>
    <source>
        <strain evidence="3 4">LMG 32289</strain>
    </source>
</reference>
<dbReference type="EMBL" id="CAJZAG010000010">
    <property type="protein sequence ID" value="CAG9182163.1"/>
    <property type="molecule type" value="Genomic_DNA"/>
</dbReference>
<gene>
    <name evidence="3" type="ORF">LMG32289_05051</name>
</gene>
<evidence type="ECO:0000256" key="2">
    <source>
        <dbReference type="SAM" id="Phobius"/>
    </source>
</evidence>
<name>A0ABM8XPI7_9BURK</name>
<feature type="region of interest" description="Disordered" evidence="1">
    <location>
        <begin position="79"/>
        <end position="114"/>
    </location>
</feature>
<keyword evidence="2" id="KW-1133">Transmembrane helix</keyword>
<proteinExistence type="predicted"/>
<organism evidence="3 4">
    <name type="scientific">Cupriavidus pampae</name>
    <dbReference type="NCBI Taxonomy" id="659251"/>
    <lineage>
        <taxon>Bacteria</taxon>
        <taxon>Pseudomonadati</taxon>
        <taxon>Pseudomonadota</taxon>
        <taxon>Betaproteobacteria</taxon>
        <taxon>Burkholderiales</taxon>
        <taxon>Burkholderiaceae</taxon>
        <taxon>Cupriavidus</taxon>
    </lineage>
</organism>
<evidence type="ECO:0008006" key="5">
    <source>
        <dbReference type="Google" id="ProtNLM"/>
    </source>
</evidence>
<evidence type="ECO:0000313" key="4">
    <source>
        <dbReference type="Proteomes" id="UP000706525"/>
    </source>
</evidence>
<feature type="compositionally biased region" description="Low complexity" evidence="1">
    <location>
        <begin position="79"/>
        <end position="102"/>
    </location>
</feature>
<accession>A0ABM8XPI7</accession>
<keyword evidence="2" id="KW-0472">Membrane</keyword>
<comment type="caution">
    <text evidence="3">The sequence shown here is derived from an EMBL/GenBank/DDBJ whole genome shotgun (WGS) entry which is preliminary data.</text>
</comment>
<sequence>MTLYHAFETLLVPLIVIACALSVASRYLPRTRERVKASLATMLGGAMATGWRGWIARRLSPTAAAGCATGCDTNSGCGSCGSNTSSNGSSSASSNTVPSSGGNDEQVIRFMRRP</sequence>
<feature type="transmembrane region" description="Helical" evidence="2">
    <location>
        <begin position="6"/>
        <end position="28"/>
    </location>
</feature>
<keyword evidence="2" id="KW-0812">Transmembrane</keyword>
<dbReference type="RefSeq" id="WP_223993331.1">
    <property type="nucleotide sequence ID" value="NZ_CAJZAG010000010.1"/>
</dbReference>
<evidence type="ECO:0000313" key="3">
    <source>
        <dbReference type="EMBL" id="CAG9182163.1"/>
    </source>
</evidence>
<dbReference type="Pfam" id="PF20228">
    <property type="entry name" value="DUF6587"/>
    <property type="match status" value="1"/>
</dbReference>
<dbReference type="InterPro" id="IPR046494">
    <property type="entry name" value="DUF6587"/>
</dbReference>
<dbReference type="Proteomes" id="UP000706525">
    <property type="component" value="Unassembled WGS sequence"/>
</dbReference>